<keyword evidence="3" id="KW-1003">Cell membrane</keyword>
<evidence type="ECO:0000256" key="6">
    <source>
        <dbReference type="ARBA" id="ARBA00022989"/>
    </source>
</evidence>
<evidence type="ECO:0000256" key="8">
    <source>
        <dbReference type="ARBA" id="ARBA00038436"/>
    </source>
</evidence>
<evidence type="ECO:0000256" key="9">
    <source>
        <dbReference type="RuleBase" id="RU369079"/>
    </source>
</evidence>
<feature type="transmembrane region" description="Helical" evidence="9">
    <location>
        <begin position="50"/>
        <end position="69"/>
    </location>
</feature>
<gene>
    <name evidence="11" type="ORF">R2G56_11035</name>
</gene>
<comment type="similarity">
    <text evidence="8 9">Belongs to the TRAP transporter small permease family.</text>
</comment>
<reference evidence="11 12" key="1">
    <citation type="submission" date="2023-10" db="EMBL/GenBank/DDBJ databases">
        <authorList>
            <person name="Venkata Ramana C."/>
            <person name="Sasikala C."/>
            <person name="Dhurka M."/>
        </authorList>
    </citation>
    <scope>NUCLEOTIDE SEQUENCE [LARGE SCALE GENOMIC DNA]</scope>
    <source>
        <strain evidence="11 12">KCTC 32151</strain>
    </source>
</reference>
<dbReference type="PANTHER" id="PTHR35011">
    <property type="entry name" value="2,3-DIKETO-L-GULONATE TRAP TRANSPORTER SMALL PERMEASE PROTEIN YIAM"/>
    <property type="match status" value="1"/>
</dbReference>
<feature type="transmembrane region" description="Helical" evidence="9">
    <location>
        <begin position="137"/>
        <end position="155"/>
    </location>
</feature>
<organism evidence="11 12">
    <name type="scientific">Nitratireductor aquimarinus</name>
    <dbReference type="NCBI Taxonomy" id="889300"/>
    <lineage>
        <taxon>Bacteria</taxon>
        <taxon>Pseudomonadati</taxon>
        <taxon>Pseudomonadota</taxon>
        <taxon>Alphaproteobacteria</taxon>
        <taxon>Hyphomicrobiales</taxon>
        <taxon>Phyllobacteriaceae</taxon>
        <taxon>Nitratireductor</taxon>
    </lineage>
</organism>
<comment type="subunit">
    <text evidence="9">The complex comprises the extracytoplasmic solute receptor protein and the two transmembrane proteins.</text>
</comment>
<proteinExistence type="inferred from homology"/>
<keyword evidence="5 9" id="KW-0812">Transmembrane</keyword>
<dbReference type="RefSeq" id="WP_317561309.1">
    <property type="nucleotide sequence ID" value="NZ_JAWLIP010000004.1"/>
</dbReference>
<keyword evidence="2 9" id="KW-0813">Transport</keyword>
<dbReference type="InterPro" id="IPR007387">
    <property type="entry name" value="TRAP_DctQ"/>
</dbReference>
<name>A0ABU4AKT1_9HYPH</name>
<sequence length="171" mass="18979">MQQIDVFLGRLGRILALTASLCLVVMMFQICLDVGGRYLFGKPMPSTLEIVSDWWMPALIFLPLLNVEWRNENIAVDLFYQGLGPRAQAVLDAIALVCFGVFLALIAYAGFEQAMRAYRQGEFIIGMIPVITWPPRFFLPVAGFLTALLCFVRAVRAVGRAASTKAETSDI</sequence>
<evidence type="ECO:0000313" key="11">
    <source>
        <dbReference type="EMBL" id="MDV6226820.1"/>
    </source>
</evidence>
<dbReference type="PANTHER" id="PTHR35011:SF10">
    <property type="entry name" value="TRAP TRANSPORTER SMALL PERMEASE PROTEIN"/>
    <property type="match status" value="1"/>
</dbReference>
<evidence type="ECO:0000256" key="1">
    <source>
        <dbReference type="ARBA" id="ARBA00004429"/>
    </source>
</evidence>
<comment type="subcellular location">
    <subcellularLocation>
        <location evidence="1 9">Cell inner membrane</location>
        <topology evidence="1 9">Multi-pass membrane protein</topology>
    </subcellularLocation>
</comment>
<evidence type="ECO:0000313" key="12">
    <source>
        <dbReference type="Proteomes" id="UP001185659"/>
    </source>
</evidence>
<evidence type="ECO:0000256" key="4">
    <source>
        <dbReference type="ARBA" id="ARBA00022519"/>
    </source>
</evidence>
<comment type="function">
    <text evidence="9">Part of the tripartite ATP-independent periplasmic (TRAP) transport system.</text>
</comment>
<evidence type="ECO:0000256" key="3">
    <source>
        <dbReference type="ARBA" id="ARBA00022475"/>
    </source>
</evidence>
<keyword evidence="12" id="KW-1185">Reference proteome</keyword>
<comment type="caution">
    <text evidence="11">The sequence shown here is derived from an EMBL/GenBank/DDBJ whole genome shotgun (WGS) entry which is preliminary data.</text>
</comment>
<protein>
    <recommendedName>
        <fullName evidence="9">TRAP transporter small permease protein</fullName>
    </recommendedName>
</protein>
<accession>A0ABU4AKT1</accession>
<evidence type="ECO:0000256" key="5">
    <source>
        <dbReference type="ARBA" id="ARBA00022692"/>
    </source>
</evidence>
<feature type="transmembrane region" description="Helical" evidence="9">
    <location>
        <begin position="90"/>
        <end position="111"/>
    </location>
</feature>
<dbReference type="EMBL" id="JAWLIP010000004">
    <property type="protein sequence ID" value="MDV6226820.1"/>
    <property type="molecule type" value="Genomic_DNA"/>
</dbReference>
<evidence type="ECO:0000259" key="10">
    <source>
        <dbReference type="Pfam" id="PF04290"/>
    </source>
</evidence>
<evidence type="ECO:0000256" key="2">
    <source>
        <dbReference type="ARBA" id="ARBA00022448"/>
    </source>
</evidence>
<keyword evidence="4 9" id="KW-0997">Cell inner membrane</keyword>
<feature type="domain" description="Tripartite ATP-independent periplasmic transporters DctQ component" evidence="10">
    <location>
        <begin position="26"/>
        <end position="158"/>
    </location>
</feature>
<evidence type="ECO:0000256" key="7">
    <source>
        <dbReference type="ARBA" id="ARBA00023136"/>
    </source>
</evidence>
<keyword evidence="6 9" id="KW-1133">Transmembrane helix</keyword>
<keyword evidence="7 9" id="KW-0472">Membrane</keyword>
<dbReference type="InterPro" id="IPR055348">
    <property type="entry name" value="DctQ"/>
</dbReference>
<dbReference type="Proteomes" id="UP001185659">
    <property type="component" value="Unassembled WGS sequence"/>
</dbReference>
<feature type="transmembrane region" description="Helical" evidence="9">
    <location>
        <begin position="12"/>
        <end position="30"/>
    </location>
</feature>
<dbReference type="Pfam" id="PF04290">
    <property type="entry name" value="DctQ"/>
    <property type="match status" value="1"/>
</dbReference>